<dbReference type="NCBIfam" id="TIGR00621">
    <property type="entry name" value="ssb"/>
    <property type="match status" value="1"/>
</dbReference>
<dbReference type="GO" id="GO:0006260">
    <property type="term" value="P:DNA replication"/>
    <property type="evidence" value="ECO:0007669"/>
    <property type="project" value="InterPro"/>
</dbReference>
<dbReference type="CDD" id="cd04496">
    <property type="entry name" value="SSB_OBF"/>
    <property type="match status" value="1"/>
</dbReference>
<dbReference type="InterPro" id="IPR012340">
    <property type="entry name" value="NA-bd_OB-fold"/>
</dbReference>
<evidence type="ECO:0000313" key="5">
    <source>
        <dbReference type="Proteomes" id="UP000256424"/>
    </source>
</evidence>
<dbReference type="Pfam" id="PF00436">
    <property type="entry name" value="SSB"/>
    <property type="match status" value="1"/>
</dbReference>
<dbReference type="HAMAP" id="MF_00984">
    <property type="entry name" value="SSB"/>
    <property type="match status" value="1"/>
</dbReference>
<dbReference type="Gene3D" id="2.40.50.140">
    <property type="entry name" value="Nucleic acid-binding proteins"/>
    <property type="match status" value="1"/>
</dbReference>
<organism evidence="4 5">
    <name type="scientific">Helicobacter aurati</name>
    <dbReference type="NCBI Taxonomy" id="137778"/>
    <lineage>
        <taxon>Bacteria</taxon>
        <taxon>Pseudomonadati</taxon>
        <taxon>Campylobacterota</taxon>
        <taxon>Epsilonproteobacteria</taxon>
        <taxon>Campylobacterales</taxon>
        <taxon>Helicobacteraceae</taxon>
        <taxon>Helicobacter</taxon>
    </lineage>
</organism>
<dbReference type="SUPFAM" id="SSF50249">
    <property type="entry name" value="Nucleic acid-binding proteins"/>
    <property type="match status" value="1"/>
</dbReference>
<gene>
    <name evidence="4" type="ORF">CQA66_08315</name>
</gene>
<dbReference type="AlphaFoldDB" id="A0A3D8IYQ4"/>
<evidence type="ECO:0000256" key="2">
    <source>
        <dbReference type="HAMAP-Rule" id="MF_00984"/>
    </source>
</evidence>
<dbReference type="InterPro" id="IPR000424">
    <property type="entry name" value="Primosome_PriB/ssb"/>
</dbReference>
<dbReference type="PANTHER" id="PTHR10302:SF27">
    <property type="entry name" value="SINGLE-STRANDED DNA-BINDING PROTEIN"/>
    <property type="match status" value="1"/>
</dbReference>
<comment type="caution">
    <text evidence="4">The sequence shown here is derived from an EMBL/GenBank/DDBJ whole genome shotgun (WGS) entry which is preliminary data.</text>
</comment>
<dbReference type="GO" id="GO:0003697">
    <property type="term" value="F:single-stranded DNA binding"/>
    <property type="evidence" value="ECO:0007669"/>
    <property type="project" value="UniProtKB-UniRule"/>
</dbReference>
<dbReference type="GO" id="GO:0009295">
    <property type="term" value="C:nucleoid"/>
    <property type="evidence" value="ECO:0007669"/>
    <property type="project" value="TreeGrafter"/>
</dbReference>
<comment type="caution">
    <text evidence="2">Lacks conserved residue(s) required for the propagation of feature annotation.</text>
</comment>
<keyword evidence="1 2" id="KW-0238">DNA-binding</keyword>
<keyword evidence="5" id="KW-1185">Reference proteome</keyword>
<evidence type="ECO:0000313" key="4">
    <source>
        <dbReference type="EMBL" id="RDU70402.1"/>
    </source>
</evidence>
<comment type="subunit">
    <text evidence="2">Homotetramer.</text>
</comment>
<protein>
    <recommendedName>
        <fullName evidence="2 3">Single-stranded DNA-binding protein</fullName>
        <shortName evidence="2">SSB</shortName>
    </recommendedName>
</protein>
<accession>A0A3D8IYQ4</accession>
<sequence>MNKVILSGRLTKDVNLRYINTGMSVCDSTIAVNEKIKKQDGEIKENTCFVDISIFGNSAEILSKYCGKGSKILIEGKLMQSSYVNQQGVNITKTYVLCEKFEFIDVKNSVAQNSNTQDYYEAQKQYQQNNTMNIQNQQDITNQVNINQQSQQHTINNNSTAKQVLQQIHQRGLNNKQQSTQTQQQYNNVNINQQEYEQEIPF</sequence>
<evidence type="ECO:0000256" key="3">
    <source>
        <dbReference type="RuleBase" id="RU000524"/>
    </source>
</evidence>
<proteinExistence type="inferred from homology"/>
<dbReference type="InterPro" id="IPR011344">
    <property type="entry name" value="ssDNA-bd"/>
</dbReference>
<evidence type="ECO:0000256" key="1">
    <source>
        <dbReference type="ARBA" id="ARBA00023125"/>
    </source>
</evidence>
<reference evidence="4 5" key="1">
    <citation type="submission" date="2018-04" db="EMBL/GenBank/DDBJ databases">
        <title>Novel Campyloabacter and Helicobacter Species and Strains.</title>
        <authorList>
            <person name="Mannion A.J."/>
            <person name="Shen Z."/>
            <person name="Fox J.G."/>
        </authorList>
    </citation>
    <scope>NUCLEOTIDE SEQUENCE [LARGE SCALE GENOMIC DNA]</scope>
    <source>
        <strain evidence="4 5">MIT 97-5075</strain>
    </source>
</reference>
<dbReference type="EMBL" id="NXLW01000020">
    <property type="protein sequence ID" value="RDU70402.1"/>
    <property type="molecule type" value="Genomic_DNA"/>
</dbReference>
<dbReference type="RefSeq" id="WP_115582621.1">
    <property type="nucleotide sequence ID" value="NZ_NXLW01000020.1"/>
</dbReference>
<dbReference type="PROSITE" id="PS50935">
    <property type="entry name" value="SSB"/>
    <property type="match status" value="1"/>
</dbReference>
<dbReference type="PANTHER" id="PTHR10302">
    <property type="entry name" value="SINGLE-STRANDED DNA-BINDING PROTEIN"/>
    <property type="match status" value="1"/>
</dbReference>
<dbReference type="Proteomes" id="UP000256424">
    <property type="component" value="Unassembled WGS sequence"/>
</dbReference>
<name>A0A3D8IYQ4_9HELI</name>